<keyword evidence="4 6" id="KW-1133">Transmembrane helix</keyword>
<evidence type="ECO:0000256" key="1">
    <source>
        <dbReference type="ARBA" id="ARBA00004651"/>
    </source>
</evidence>
<evidence type="ECO:0000256" key="3">
    <source>
        <dbReference type="ARBA" id="ARBA00022692"/>
    </source>
</evidence>
<evidence type="ECO:0000256" key="4">
    <source>
        <dbReference type="ARBA" id="ARBA00022989"/>
    </source>
</evidence>
<dbReference type="AlphaFoldDB" id="A0A679H7B7"/>
<keyword evidence="3 6" id="KW-0812">Transmembrane</keyword>
<dbReference type="EMBL" id="AP022660">
    <property type="protein sequence ID" value="BCA50319.1"/>
    <property type="molecule type" value="Genomic_DNA"/>
</dbReference>
<dbReference type="GO" id="GO:0005886">
    <property type="term" value="C:plasma membrane"/>
    <property type="evidence" value="ECO:0007669"/>
    <property type="project" value="UniProtKB-SubCell"/>
</dbReference>
<feature type="transmembrane region" description="Helical" evidence="6">
    <location>
        <begin position="279"/>
        <end position="303"/>
    </location>
</feature>
<proteinExistence type="predicted"/>
<accession>A0A679H7B7</accession>
<evidence type="ECO:0000256" key="6">
    <source>
        <dbReference type="SAM" id="Phobius"/>
    </source>
</evidence>
<feature type="transmembrane region" description="Helical" evidence="6">
    <location>
        <begin position="355"/>
        <end position="379"/>
    </location>
</feature>
<evidence type="ECO:0000313" key="9">
    <source>
        <dbReference type="Proteomes" id="UP000500882"/>
    </source>
</evidence>
<organism evidence="7 9">
    <name type="scientific">Bacteroides thetaiotaomicron</name>
    <dbReference type="NCBI Taxonomy" id="818"/>
    <lineage>
        <taxon>Bacteria</taxon>
        <taxon>Pseudomonadati</taxon>
        <taxon>Bacteroidota</taxon>
        <taxon>Bacteroidia</taxon>
        <taxon>Bacteroidales</taxon>
        <taxon>Bacteroidaceae</taxon>
        <taxon>Bacteroides</taxon>
    </lineage>
</organism>
<dbReference type="PANTHER" id="PTHR30250">
    <property type="entry name" value="PST FAMILY PREDICTED COLANIC ACID TRANSPORTER"/>
    <property type="match status" value="1"/>
</dbReference>
<keyword evidence="2" id="KW-1003">Cell membrane</keyword>
<dbReference type="EMBL" id="CP083685">
    <property type="protein sequence ID" value="UYU90420.1"/>
    <property type="molecule type" value="Genomic_DNA"/>
</dbReference>
<sequence length="447" mass="49995">MKLPSILVSGDKRSINVKKNVLGSIIIKGVSMIISFMLVPLTIGYVSSDLYGVWLTLSSILTWLTFLDIGFSQGLKNKLAEAIAQTDWGKGKSLVSTTYFLMILIFAPVCILLEILVPFIDWCSLLNVSSYYVDEITLTLRILIAMACMQMIINVLISVVAAFQKVALSNTFVPIGNLLSFGIIYILTKICPPSLVSLSLSLAAMPIIVTLFASIILYSGTFKDVSPNFRSINLSFIKDLWGLGYKFLIINIQSIVLFQSTNILISNVSAPEDVTTYNIAYKLLSAAMMLYSLITAPLWPAYTDAYVRADYLWMQNMWRKMKRILLLSIFGCGLVTMVSPWIYDIWMGNKVEIPFLMTFMVAIYVSIYCWSSLNGTLIVGMGKLKLNSRICLVGMFLHIPLSYLLSHYIGTYGVVSSMIIINAFYAIVQNIQVRLLLNKRASGIWNE</sequence>
<feature type="transmembrane region" description="Helical" evidence="6">
    <location>
        <begin position="324"/>
        <end position="343"/>
    </location>
</feature>
<dbReference type="Pfam" id="PF01943">
    <property type="entry name" value="Polysacc_synt"/>
    <property type="match status" value="1"/>
</dbReference>
<dbReference type="InterPro" id="IPR050833">
    <property type="entry name" value="Poly_Biosynth_Transport"/>
</dbReference>
<comment type="subcellular location">
    <subcellularLocation>
        <location evidence="1">Cell membrane</location>
        <topology evidence="1">Multi-pass membrane protein</topology>
    </subcellularLocation>
</comment>
<evidence type="ECO:0000256" key="2">
    <source>
        <dbReference type="ARBA" id="ARBA00022475"/>
    </source>
</evidence>
<gene>
    <name evidence="7" type="ORF">BatF92_22610</name>
    <name evidence="8" type="ORF">KQP74_21205</name>
</gene>
<protein>
    <submittedName>
        <fullName evidence="8">Oligosaccharide flippase family protein</fullName>
    </submittedName>
</protein>
<evidence type="ECO:0000313" key="7">
    <source>
        <dbReference type="EMBL" id="BCA50319.1"/>
    </source>
</evidence>
<dbReference type="PANTHER" id="PTHR30250:SF11">
    <property type="entry name" value="O-ANTIGEN TRANSPORTER-RELATED"/>
    <property type="match status" value="1"/>
</dbReference>
<feature type="transmembrane region" description="Helical" evidence="6">
    <location>
        <begin position="240"/>
        <end position="259"/>
    </location>
</feature>
<feature type="transmembrane region" description="Helical" evidence="6">
    <location>
        <begin position="99"/>
        <end position="120"/>
    </location>
</feature>
<feature type="transmembrane region" description="Helical" evidence="6">
    <location>
        <begin position="51"/>
        <end position="71"/>
    </location>
</feature>
<feature type="transmembrane region" description="Helical" evidence="6">
    <location>
        <begin position="170"/>
        <end position="188"/>
    </location>
</feature>
<evidence type="ECO:0000313" key="8">
    <source>
        <dbReference type="EMBL" id="UYU90420.1"/>
    </source>
</evidence>
<reference evidence="7 9" key="1">
    <citation type="submission" date="2020-02" db="EMBL/GenBank/DDBJ databases">
        <title>Whole-genome sequencing and comparative analysis of the genomes of Bacteroides thetaiotaomicron and Escherichia coli isolated from a healthy resident in Vietnam.</title>
        <authorList>
            <person name="Mohsin M."/>
            <person name="Tanaka K."/>
            <person name="Kawahara R."/>
            <person name="Kondo S."/>
            <person name="Noguchi H."/>
            <person name="Motooka D."/>
            <person name="Nakamura S."/>
            <person name="Khong D.T."/>
            <person name="Nguyen T.N."/>
            <person name="Tran H.T."/>
            <person name="Yamamoto Y."/>
        </authorList>
    </citation>
    <scope>NUCLEOTIDE SEQUENCE [LARGE SCALE GENOMIC DNA]</scope>
    <source>
        <strain evidence="7 9">F9-2</strain>
    </source>
</reference>
<dbReference type="Proteomes" id="UP001162960">
    <property type="component" value="Chromosome"/>
</dbReference>
<evidence type="ECO:0000256" key="5">
    <source>
        <dbReference type="ARBA" id="ARBA00023136"/>
    </source>
</evidence>
<name>A0A679H7B7_BACT4</name>
<keyword evidence="5 6" id="KW-0472">Membrane</keyword>
<dbReference type="Proteomes" id="UP000500882">
    <property type="component" value="Chromosome"/>
</dbReference>
<dbReference type="InterPro" id="IPR002797">
    <property type="entry name" value="Polysacc_synth"/>
</dbReference>
<feature type="transmembrane region" description="Helical" evidence="6">
    <location>
        <begin position="386"/>
        <end position="403"/>
    </location>
</feature>
<reference evidence="8" key="2">
    <citation type="submission" date="2021-06" db="EMBL/GenBank/DDBJ databases">
        <title>Interrogation of the integrated mobile genetic elements in gut-associated Bacteroides with a consensus prediction approach.</title>
        <authorList>
            <person name="Campbell D.E."/>
            <person name="Leigh J.R."/>
            <person name="Kim T."/>
            <person name="England W."/>
            <person name="Whitaker R.J."/>
            <person name="Degnan P.H."/>
        </authorList>
    </citation>
    <scope>NUCLEOTIDE SEQUENCE</scope>
    <source>
        <strain evidence="8">VPI-3443</strain>
    </source>
</reference>
<feature type="transmembrane region" description="Helical" evidence="6">
    <location>
        <begin position="21"/>
        <end position="45"/>
    </location>
</feature>
<feature type="transmembrane region" description="Helical" evidence="6">
    <location>
        <begin position="194"/>
        <end position="219"/>
    </location>
</feature>
<feature type="transmembrane region" description="Helical" evidence="6">
    <location>
        <begin position="140"/>
        <end position="163"/>
    </location>
</feature>
<feature type="transmembrane region" description="Helical" evidence="6">
    <location>
        <begin position="409"/>
        <end position="428"/>
    </location>
</feature>
<dbReference type="RefSeq" id="WP_172556696.1">
    <property type="nucleotide sequence ID" value="NZ_AP022660.1"/>
</dbReference>